<evidence type="ECO:0000313" key="2">
    <source>
        <dbReference type="EMBL" id="KAK9154426.1"/>
    </source>
</evidence>
<feature type="signal peptide" evidence="1">
    <location>
        <begin position="1"/>
        <end position="19"/>
    </location>
</feature>
<protein>
    <submittedName>
        <fullName evidence="2">Uncharacterized protein</fullName>
    </submittedName>
</protein>
<dbReference type="Proteomes" id="UP001417504">
    <property type="component" value="Unassembled WGS sequence"/>
</dbReference>
<name>A0AAP0KL11_9MAGN</name>
<sequence>MIVTPIWGHVLLIFLSSRSGPPLVVNSSLSSSLFLRRFSSSRTKCNIIEG</sequence>
<evidence type="ECO:0000313" key="3">
    <source>
        <dbReference type="Proteomes" id="UP001417504"/>
    </source>
</evidence>
<keyword evidence="3" id="KW-1185">Reference proteome</keyword>
<reference evidence="2 3" key="1">
    <citation type="submission" date="2024-01" db="EMBL/GenBank/DDBJ databases">
        <title>Genome assemblies of Stephania.</title>
        <authorList>
            <person name="Yang L."/>
        </authorList>
    </citation>
    <scope>NUCLEOTIDE SEQUENCE [LARGE SCALE GENOMIC DNA]</scope>
    <source>
        <strain evidence="2">QJT</strain>
        <tissue evidence="2">Leaf</tissue>
    </source>
</reference>
<dbReference type="AlphaFoldDB" id="A0AAP0KL11"/>
<evidence type="ECO:0000256" key="1">
    <source>
        <dbReference type="SAM" id="SignalP"/>
    </source>
</evidence>
<proteinExistence type="predicted"/>
<dbReference type="EMBL" id="JBBNAE010000001">
    <property type="protein sequence ID" value="KAK9154426.1"/>
    <property type="molecule type" value="Genomic_DNA"/>
</dbReference>
<organism evidence="2 3">
    <name type="scientific">Stephania japonica</name>
    <dbReference type="NCBI Taxonomy" id="461633"/>
    <lineage>
        <taxon>Eukaryota</taxon>
        <taxon>Viridiplantae</taxon>
        <taxon>Streptophyta</taxon>
        <taxon>Embryophyta</taxon>
        <taxon>Tracheophyta</taxon>
        <taxon>Spermatophyta</taxon>
        <taxon>Magnoliopsida</taxon>
        <taxon>Ranunculales</taxon>
        <taxon>Menispermaceae</taxon>
        <taxon>Menispermoideae</taxon>
        <taxon>Cissampelideae</taxon>
        <taxon>Stephania</taxon>
    </lineage>
</organism>
<gene>
    <name evidence="2" type="ORF">Sjap_001906</name>
</gene>
<comment type="caution">
    <text evidence="2">The sequence shown here is derived from an EMBL/GenBank/DDBJ whole genome shotgun (WGS) entry which is preliminary data.</text>
</comment>
<feature type="chain" id="PRO_5042842480" evidence="1">
    <location>
        <begin position="20"/>
        <end position="50"/>
    </location>
</feature>
<accession>A0AAP0KL11</accession>
<keyword evidence="1" id="KW-0732">Signal</keyword>